<dbReference type="AlphaFoldDB" id="A0A0A1UBQ9"/>
<dbReference type="GeneID" id="14891648"/>
<dbReference type="OrthoDB" id="26621at2759"/>
<evidence type="ECO:0000313" key="2">
    <source>
        <dbReference type="Proteomes" id="UP000014680"/>
    </source>
</evidence>
<name>A0A0A1UBQ9_ENTIV</name>
<reference evidence="1 2" key="1">
    <citation type="submission" date="2012-10" db="EMBL/GenBank/DDBJ databases">
        <authorList>
            <person name="Zafar N."/>
            <person name="Inman J."/>
            <person name="Hall N."/>
            <person name="Lorenzi H."/>
            <person name="Caler E."/>
        </authorList>
    </citation>
    <scope>NUCLEOTIDE SEQUENCE [LARGE SCALE GENOMIC DNA]</scope>
    <source>
        <strain evidence="1 2">IP1</strain>
    </source>
</reference>
<evidence type="ECO:0000313" key="1">
    <source>
        <dbReference type="EMBL" id="ELP92645.1"/>
    </source>
</evidence>
<dbReference type="Proteomes" id="UP000014680">
    <property type="component" value="Unassembled WGS sequence"/>
</dbReference>
<sequence length="204" mass="23302">MSIEMVKNKKNSQTKTLEAVSFQADLQNVLIFLLCQRCELTVRKPSKQARVTTQFQKVKTIKIGDEIIDLQKVVKKRCDSFALILSQEGVKLETIKRRMQPTKRKEAFHFIEDILFMNGIVVTGARDERDGIVGDAQIVDYMNNSVLFTCDQIRVMGRQISRNIGSFFDLYPIISNANKNKKITTHGKELQLGNQTFAQQTNLS</sequence>
<accession>A0A0A1UBQ9</accession>
<dbReference type="KEGG" id="eiv:EIN_369670"/>
<dbReference type="EMBL" id="KB206332">
    <property type="protein sequence ID" value="ELP92645.1"/>
    <property type="molecule type" value="Genomic_DNA"/>
</dbReference>
<gene>
    <name evidence="1" type="ORF">EIN_369670</name>
</gene>
<protein>
    <submittedName>
        <fullName evidence="1">Uncharacterized protein</fullName>
    </submittedName>
</protein>
<dbReference type="VEuPathDB" id="AmoebaDB:EIN_369670"/>
<organism evidence="1 2">
    <name type="scientific">Entamoeba invadens IP1</name>
    <dbReference type="NCBI Taxonomy" id="370355"/>
    <lineage>
        <taxon>Eukaryota</taxon>
        <taxon>Amoebozoa</taxon>
        <taxon>Evosea</taxon>
        <taxon>Archamoebae</taxon>
        <taxon>Mastigamoebida</taxon>
        <taxon>Entamoebidae</taxon>
        <taxon>Entamoeba</taxon>
    </lineage>
</organism>
<dbReference type="RefSeq" id="XP_004259416.1">
    <property type="nucleotide sequence ID" value="XM_004259368.1"/>
</dbReference>
<proteinExistence type="predicted"/>
<keyword evidence="2" id="KW-1185">Reference proteome</keyword>